<evidence type="ECO:0000313" key="5">
    <source>
        <dbReference type="EMBL" id="WFD00341.1"/>
    </source>
</evidence>
<evidence type="ECO:0000256" key="2">
    <source>
        <dbReference type="ARBA" id="ARBA00022801"/>
    </source>
</evidence>
<dbReference type="PANTHER" id="PTHR11081">
    <property type="entry name" value="FLAP ENDONUCLEASE FAMILY MEMBER"/>
    <property type="match status" value="1"/>
</dbReference>
<organism evidence="5 6">
    <name type="scientific">Malassezia yamatoensis</name>
    <dbReference type="NCBI Taxonomy" id="253288"/>
    <lineage>
        <taxon>Eukaryota</taxon>
        <taxon>Fungi</taxon>
        <taxon>Dikarya</taxon>
        <taxon>Basidiomycota</taxon>
        <taxon>Ustilaginomycotina</taxon>
        <taxon>Malasseziomycetes</taxon>
        <taxon>Malasseziales</taxon>
        <taxon>Malasseziaceae</taxon>
        <taxon>Malassezia</taxon>
    </lineage>
</organism>
<dbReference type="InterPro" id="IPR006084">
    <property type="entry name" value="XPG/Rad2"/>
</dbReference>
<feature type="domain" description="XPG N-terminal" evidence="4">
    <location>
        <begin position="1"/>
        <end position="99"/>
    </location>
</feature>
<dbReference type="InterPro" id="IPR036279">
    <property type="entry name" value="5-3_exonuclease_C_sf"/>
</dbReference>
<dbReference type="PANTHER" id="PTHR11081:SF75">
    <property type="entry name" value="ENDONUCLEASE, PUTATIVE (AFU_ORTHOLOGUE AFUA_3G13260)-RELATED"/>
    <property type="match status" value="1"/>
</dbReference>
<dbReference type="PRINTS" id="PR00853">
    <property type="entry name" value="XPGRADSUPER"/>
</dbReference>
<dbReference type="AlphaFoldDB" id="A0AAJ5YVR0"/>
<sequence length="623" mass="71060">MGVPGLWKELAEVGLDCTLSELVLRHWNNPELSHEYFRLGIDASLWLYQVQKAQGGKNPGLRTLFFRLARILHLPIRPIFVFDGTGRPSWKRDARVYKGVHLIQEHFCGMLNAFGMPYWVASGEAEAELAQMNHSGMIDAVLTDDVDALMLGAQVVVRSRAWQEDRDTDEPVMATVYDRRQGAWRVDSNGMILAAMLSGGDYDTRGMAQCGIKTALSLSQCGYGSELLAYFREAYSATDNPTQVSSKFEAFLTTWRHKVCAELCQNRSEILPRKSPKLAESISTCFLIEPIQRQILFNYAWPKTSCTKFENKEKLQSMLSQSPNIQLHSVVSFAQIHFQWAPSTVLKRLSRLIFPGIFMQELYQAAQKPCTKTPETQDSPMSHISKIFAEFQAHSPRKTHASLRILQIHSSRTNKCEKEVRVSYDCTSYSKLLPETEEKINRQRAWIPVSLLLSSGDAERKMYRAFLSQQQRKYCASPTKNIRSADQTAITSYFTTTKSALLPPKRLEFHVQCSKDSATCSPAQYTRQNEFESPCLPDNLHHESQINQNAKTDLGSSTGDARPTTVIGKNADQRMNLRRNKTIFRHLFFLMTERTYLQRQQSKILRNMRKYAHQLAQIIVLSC</sequence>
<dbReference type="SMART" id="SM00484">
    <property type="entry name" value="XPGI"/>
    <property type="match status" value="1"/>
</dbReference>
<dbReference type="GO" id="GO:0006281">
    <property type="term" value="P:DNA repair"/>
    <property type="evidence" value="ECO:0007669"/>
    <property type="project" value="UniProtKB-ARBA"/>
</dbReference>
<dbReference type="SUPFAM" id="SSF47807">
    <property type="entry name" value="5' to 3' exonuclease, C-terminal subdomain"/>
    <property type="match status" value="1"/>
</dbReference>
<dbReference type="CDD" id="cd09870">
    <property type="entry name" value="PIN_YEN1"/>
    <property type="match status" value="1"/>
</dbReference>
<evidence type="ECO:0000259" key="3">
    <source>
        <dbReference type="SMART" id="SM00484"/>
    </source>
</evidence>
<dbReference type="Proteomes" id="UP001219567">
    <property type="component" value="Chromosome 4"/>
</dbReference>
<evidence type="ECO:0000259" key="4">
    <source>
        <dbReference type="SMART" id="SM00485"/>
    </source>
</evidence>
<reference evidence="5 6" key="1">
    <citation type="submission" date="2023-03" db="EMBL/GenBank/DDBJ databases">
        <title>Mating type loci evolution in Malassezia.</title>
        <authorList>
            <person name="Coelho M.A."/>
        </authorList>
    </citation>
    <scope>NUCLEOTIDE SEQUENCE [LARGE SCALE GENOMIC DNA]</scope>
    <source>
        <strain evidence="5 6">CBS 9725</strain>
    </source>
</reference>
<evidence type="ECO:0008006" key="7">
    <source>
        <dbReference type="Google" id="ProtNLM"/>
    </source>
</evidence>
<dbReference type="EMBL" id="CP119946">
    <property type="protein sequence ID" value="WFD00341.1"/>
    <property type="molecule type" value="Genomic_DNA"/>
</dbReference>
<protein>
    <recommendedName>
        <fullName evidence="7">XPG-I domain-containing protein</fullName>
    </recommendedName>
</protein>
<dbReference type="SMART" id="SM00485">
    <property type="entry name" value="XPGN"/>
    <property type="match status" value="1"/>
</dbReference>
<proteinExistence type="predicted"/>
<gene>
    <name evidence="5" type="ORF">MYAM1_003089</name>
</gene>
<evidence type="ECO:0000313" key="6">
    <source>
        <dbReference type="Proteomes" id="UP001219567"/>
    </source>
</evidence>
<evidence type="ECO:0000256" key="1">
    <source>
        <dbReference type="ARBA" id="ARBA00022722"/>
    </source>
</evidence>
<dbReference type="InterPro" id="IPR029060">
    <property type="entry name" value="PIN-like_dom_sf"/>
</dbReference>
<dbReference type="Pfam" id="PF00867">
    <property type="entry name" value="XPG_I"/>
    <property type="match status" value="1"/>
</dbReference>
<feature type="domain" description="XPG-I" evidence="3">
    <location>
        <begin position="112"/>
        <end position="178"/>
    </location>
</feature>
<dbReference type="Gene3D" id="3.40.50.1010">
    <property type="entry name" value="5'-nuclease"/>
    <property type="match status" value="2"/>
</dbReference>
<dbReference type="Pfam" id="PF00752">
    <property type="entry name" value="XPG_N"/>
    <property type="match status" value="1"/>
</dbReference>
<dbReference type="InterPro" id="IPR006085">
    <property type="entry name" value="XPG_DNA_repair_N"/>
</dbReference>
<keyword evidence="6" id="KW-1185">Reference proteome</keyword>
<dbReference type="SUPFAM" id="SSF88723">
    <property type="entry name" value="PIN domain-like"/>
    <property type="match status" value="1"/>
</dbReference>
<dbReference type="InterPro" id="IPR006086">
    <property type="entry name" value="XPG-I_dom"/>
</dbReference>
<keyword evidence="2" id="KW-0378">Hydrolase</keyword>
<name>A0AAJ5YVR0_9BASI</name>
<dbReference type="GO" id="GO:0017108">
    <property type="term" value="F:5'-flap endonuclease activity"/>
    <property type="evidence" value="ECO:0007669"/>
    <property type="project" value="TreeGrafter"/>
</dbReference>
<accession>A0AAJ5YVR0</accession>
<keyword evidence="1" id="KW-0540">Nuclease</keyword>